<gene>
    <name evidence="2" type="ORF">QX99_01811</name>
</gene>
<protein>
    <submittedName>
        <fullName evidence="2">Uncharacterized protein</fullName>
    </submittedName>
</protein>
<comment type="caution">
    <text evidence="2">The sequence shown here is derived from an EMBL/GenBank/DDBJ whole genome shotgun (WGS) entry which is preliminary data.</text>
</comment>
<sequence>MHTLIGRLVQVAKGNGLYMFAIDTQGEDGGMLMLPITIEEYYELFPAGEPPLNDQYEIQFEQINDTIHVRSMFNLASEVIPAELVPTLTATQDMESTGTKFMDTQKHEAALEERLQAIRNDESLMTEIQAALAAEQAKREENIKKRQGGTGIEALFTDEEVANFRQPKPEPVTDYSATAQASQRTILGNYGEATE</sequence>
<evidence type="ECO:0000256" key="1">
    <source>
        <dbReference type="SAM" id="MobiDB-lite"/>
    </source>
</evidence>
<dbReference type="RefSeq" id="WP_043711984.1">
    <property type="nucleotide sequence ID" value="NZ_JALOCT010000001.1"/>
</dbReference>
<dbReference type="EMBL" id="JWHU01000034">
    <property type="protein sequence ID" value="KIU19790.1"/>
    <property type="molecule type" value="Genomic_DNA"/>
</dbReference>
<dbReference type="Proteomes" id="UP000032287">
    <property type="component" value="Unassembled WGS sequence"/>
</dbReference>
<organism evidence="2 3">
    <name type="scientific">Weissella cibaria</name>
    <dbReference type="NCBI Taxonomy" id="137591"/>
    <lineage>
        <taxon>Bacteria</taxon>
        <taxon>Bacillati</taxon>
        <taxon>Bacillota</taxon>
        <taxon>Bacilli</taxon>
        <taxon>Lactobacillales</taxon>
        <taxon>Lactobacillaceae</taxon>
        <taxon>Weissella</taxon>
    </lineage>
</organism>
<name>A0A0D1LH12_9LACO</name>
<accession>A0A0D1LH12</accession>
<dbReference type="AlphaFoldDB" id="A0A0D1LH12"/>
<feature type="compositionally biased region" description="Polar residues" evidence="1">
    <location>
        <begin position="175"/>
        <end position="186"/>
    </location>
</feature>
<keyword evidence="3" id="KW-1185">Reference proteome</keyword>
<proteinExistence type="predicted"/>
<feature type="region of interest" description="Disordered" evidence="1">
    <location>
        <begin position="165"/>
        <end position="195"/>
    </location>
</feature>
<dbReference type="PATRIC" id="fig|137591.25.peg.1782"/>
<evidence type="ECO:0000313" key="3">
    <source>
        <dbReference type="Proteomes" id="UP000032287"/>
    </source>
</evidence>
<evidence type="ECO:0000313" key="2">
    <source>
        <dbReference type="EMBL" id="KIU19790.1"/>
    </source>
</evidence>
<reference evidence="2 3" key="1">
    <citation type="journal article" date="2015" name="Microbiology (Mosc.)">
        <title>Genomics of the Weissella cibaria species with an examination of its metabolic traits.</title>
        <authorList>
            <person name="Lynch K.M."/>
            <person name="Lucid A."/>
            <person name="Arendt E.K."/>
            <person name="Sleator R.D."/>
            <person name="Lucey B."/>
            <person name="Coffey A."/>
        </authorList>
    </citation>
    <scope>NUCLEOTIDE SEQUENCE [LARGE SCALE GENOMIC DNA]</scope>
    <source>
        <strain evidence="2 3">MG1</strain>
    </source>
</reference>